<reference evidence="6 7" key="1">
    <citation type="submission" date="2023-04" db="EMBL/GenBank/DDBJ databases">
        <title>Streptomyces chengmaiensis sp. nov. isolated from the stem of mangrove plant in Hainan.</title>
        <authorList>
            <person name="Huang X."/>
            <person name="Zhou S."/>
            <person name="Chu X."/>
            <person name="Xie Y."/>
            <person name="Lin Y."/>
        </authorList>
    </citation>
    <scope>NUCLEOTIDE SEQUENCE [LARGE SCALE GENOMIC DNA]</scope>
    <source>
        <strain evidence="6 7">HNM0663</strain>
    </source>
</reference>
<dbReference type="InterPro" id="IPR013105">
    <property type="entry name" value="TPR_2"/>
</dbReference>
<feature type="region of interest" description="Disordered" evidence="4">
    <location>
        <begin position="451"/>
        <end position="478"/>
    </location>
</feature>
<feature type="signal peptide" evidence="5">
    <location>
        <begin position="1"/>
        <end position="39"/>
    </location>
</feature>
<keyword evidence="1" id="KW-0677">Repeat</keyword>
<proteinExistence type="predicted"/>
<evidence type="ECO:0000256" key="2">
    <source>
        <dbReference type="ARBA" id="ARBA00022803"/>
    </source>
</evidence>
<evidence type="ECO:0000256" key="5">
    <source>
        <dbReference type="SAM" id="SignalP"/>
    </source>
</evidence>
<organism evidence="6 7">
    <name type="scientific">Streptomyces chengmaiensis</name>
    <dbReference type="NCBI Taxonomy" id="3040919"/>
    <lineage>
        <taxon>Bacteria</taxon>
        <taxon>Bacillati</taxon>
        <taxon>Actinomycetota</taxon>
        <taxon>Actinomycetes</taxon>
        <taxon>Kitasatosporales</taxon>
        <taxon>Streptomycetaceae</taxon>
        <taxon>Streptomyces</taxon>
    </lineage>
</organism>
<feature type="repeat" description="TPR" evidence="3">
    <location>
        <begin position="240"/>
        <end position="273"/>
    </location>
</feature>
<keyword evidence="7" id="KW-1185">Reference proteome</keyword>
<keyword evidence="2 3" id="KW-0802">TPR repeat</keyword>
<accession>A0ABT6HV17</accession>
<dbReference type="EMBL" id="JARWBG010000044">
    <property type="protein sequence ID" value="MDH2392558.1"/>
    <property type="molecule type" value="Genomic_DNA"/>
</dbReference>
<dbReference type="Gene3D" id="1.25.40.10">
    <property type="entry name" value="Tetratricopeptide repeat domain"/>
    <property type="match status" value="3"/>
</dbReference>
<dbReference type="SUPFAM" id="SSF48452">
    <property type="entry name" value="TPR-like"/>
    <property type="match status" value="2"/>
</dbReference>
<dbReference type="PANTHER" id="PTHR44858:SF1">
    <property type="entry name" value="UDP-N-ACETYLGLUCOSAMINE--PEPTIDE N-ACETYLGLUCOSAMINYLTRANSFERASE SPINDLY-RELATED"/>
    <property type="match status" value="1"/>
</dbReference>
<dbReference type="Proteomes" id="UP001223144">
    <property type="component" value="Unassembled WGS sequence"/>
</dbReference>
<dbReference type="Pfam" id="PF14559">
    <property type="entry name" value="TPR_19"/>
    <property type="match status" value="1"/>
</dbReference>
<comment type="caution">
    <text evidence="6">The sequence shown here is derived from an EMBL/GenBank/DDBJ whole genome shotgun (WGS) entry which is preliminary data.</text>
</comment>
<evidence type="ECO:0000256" key="3">
    <source>
        <dbReference type="PROSITE-ProRule" id="PRU00339"/>
    </source>
</evidence>
<dbReference type="InterPro" id="IPR019734">
    <property type="entry name" value="TPR_rpt"/>
</dbReference>
<dbReference type="Pfam" id="PF13432">
    <property type="entry name" value="TPR_16"/>
    <property type="match status" value="1"/>
</dbReference>
<feature type="repeat" description="TPR" evidence="3">
    <location>
        <begin position="414"/>
        <end position="447"/>
    </location>
</feature>
<evidence type="ECO:0000313" key="7">
    <source>
        <dbReference type="Proteomes" id="UP001223144"/>
    </source>
</evidence>
<gene>
    <name evidence="6" type="ORF">QCN29_28025</name>
</gene>
<evidence type="ECO:0000256" key="4">
    <source>
        <dbReference type="SAM" id="MobiDB-lite"/>
    </source>
</evidence>
<evidence type="ECO:0000256" key="1">
    <source>
        <dbReference type="ARBA" id="ARBA00022737"/>
    </source>
</evidence>
<dbReference type="RefSeq" id="WP_279931669.1">
    <property type="nucleotide sequence ID" value="NZ_JARWBG010000044.1"/>
</dbReference>
<protein>
    <submittedName>
        <fullName evidence="6">Tetratricopeptide repeat protein</fullName>
    </submittedName>
</protein>
<dbReference type="PROSITE" id="PS50005">
    <property type="entry name" value="TPR"/>
    <property type="match status" value="2"/>
</dbReference>
<dbReference type="SMART" id="SM00028">
    <property type="entry name" value="TPR"/>
    <property type="match status" value="5"/>
</dbReference>
<keyword evidence="5" id="KW-0732">Signal</keyword>
<dbReference type="PANTHER" id="PTHR44858">
    <property type="entry name" value="TETRATRICOPEPTIDE REPEAT PROTEIN 6"/>
    <property type="match status" value="1"/>
</dbReference>
<sequence length="478" mass="51090">MLPWKPQFARWRRLRGVMRGRRIASAAAMAVGLTAVSVAFGPDGTPDGAGRAASGQAASALAADVPAAALTSRDLARGVDALQRRLKAQPRDAGGWAALGAAYVEQARTSGDPTRYPQAEKAFGRSLRLRGGGENDAALAGQAALAAARHDFTAALRLADRALEVNPYSERALSVRVDALVELGRYREARQAVQLADRRRPGVPVFTRYAYVLELHGDVKGARRVLLRALDSAFSAGDKAYVATELGQLSWSQGDFRRALGHFDAALRAEPEYVPALEGRGRSRAALGDMKSAVRDLEEVVRRSPLPGRLAALAELYEAEGRQGDAKEQYALMNAWTRLARANGVAADPESVLVEAGHGDAAEALTAARAEWSRRHSVHTADALAWALHANGRHKEALGYAKKATAPDPGYRNASFLFHRGMIERALGEHAAARRHLRAALELNPGFSQAQARQAKAAMDEPAKRSGRSAASTARGGS</sequence>
<name>A0ABT6HV17_9ACTN</name>
<evidence type="ECO:0000313" key="6">
    <source>
        <dbReference type="EMBL" id="MDH2392558.1"/>
    </source>
</evidence>
<dbReference type="Pfam" id="PF07719">
    <property type="entry name" value="TPR_2"/>
    <property type="match status" value="1"/>
</dbReference>
<dbReference type="InterPro" id="IPR050498">
    <property type="entry name" value="Ycf3"/>
</dbReference>
<dbReference type="InterPro" id="IPR011990">
    <property type="entry name" value="TPR-like_helical_dom_sf"/>
</dbReference>
<feature type="chain" id="PRO_5047452469" evidence="5">
    <location>
        <begin position="40"/>
        <end position="478"/>
    </location>
</feature>